<evidence type="ECO:0000313" key="7">
    <source>
        <dbReference type="EMBL" id="RZN70538.1"/>
    </source>
</evidence>
<evidence type="ECO:0000256" key="4">
    <source>
        <dbReference type="ARBA" id="ARBA00022741"/>
    </source>
</evidence>
<proteinExistence type="predicted"/>
<dbReference type="SMART" id="SM00881">
    <property type="entry name" value="CoA_binding"/>
    <property type="match status" value="1"/>
</dbReference>
<dbReference type="EMBL" id="RXIL01000054">
    <property type="protein sequence ID" value="RZN70538.1"/>
    <property type="molecule type" value="Genomic_DNA"/>
</dbReference>
<dbReference type="InterPro" id="IPR043938">
    <property type="entry name" value="Ligase_CoA_dom"/>
</dbReference>
<feature type="domain" description="CoA-binding" evidence="6">
    <location>
        <begin position="13"/>
        <end position="107"/>
    </location>
</feature>
<dbReference type="PANTHER" id="PTHR43334:SF1">
    <property type="entry name" value="3-HYDROXYPROPIONATE--COA LIGASE [ADP-FORMING]"/>
    <property type="match status" value="1"/>
</dbReference>
<dbReference type="GO" id="GO:0005524">
    <property type="term" value="F:ATP binding"/>
    <property type="evidence" value="ECO:0007669"/>
    <property type="project" value="UniProtKB-KW"/>
</dbReference>
<dbReference type="InterPro" id="IPR036291">
    <property type="entry name" value="NAD(P)-bd_dom_sf"/>
</dbReference>
<dbReference type="SUPFAM" id="SSF52210">
    <property type="entry name" value="Succinyl-CoA synthetase domains"/>
    <property type="match status" value="2"/>
</dbReference>
<dbReference type="InterPro" id="IPR032875">
    <property type="entry name" value="Succ_CoA_lig_flav_dom"/>
</dbReference>
<evidence type="ECO:0000256" key="3">
    <source>
        <dbReference type="ARBA" id="ARBA00022598"/>
    </source>
</evidence>
<evidence type="ECO:0000256" key="1">
    <source>
        <dbReference type="ARBA" id="ARBA00001619"/>
    </source>
</evidence>
<dbReference type="EC" id="6.2.1.13" evidence="2"/>
<organism evidence="7 8">
    <name type="scientific">Candidatus Methanolliviera hydrocarbonicum</name>
    <dbReference type="NCBI Taxonomy" id="2491085"/>
    <lineage>
        <taxon>Archaea</taxon>
        <taxon>Methanobacteriati</taxon>
        <taxon>Methanobacteriota</taxon>
        <taxon>Candidatus Methanoliparia</taxon>
        <taxon>Candidatus Methanoliparales</taxon>
        <taxon>Candidatus Methanollivieraceae</taxon>
        <taxon>Candidatus Methanolliviera</taxon>
    </lineage>
</organism>
<evidence type="ECO:0000313" key="8">
    <source>
        <dbReference type="Proteomes" id="UP000320766"/>
    </source>
</evidence>
<dbReference type="Pfam" id="PF13380">
    <property type="entry name" value="CoA_binding_2"/>
    <property type="match status" value="1"/>
</dbReference>
<sequence length="616" mass="67844">MHETEIVKELSPLFDPRSIAVIGATNDVNKWGFLTFLSIVSEFKGKVYPVNWKEEKVLGYPAFKKVTDIPDPVDLAVFVIPGPNVPAVMEECVEKGVRSAVIISAGFAEMGGEGKRLEEDLIRVAKKGKIPFVGPNCMGMWSASSNLSALMWPTPFRDGPFALVSQGGNLGVAMAMDAYKRGIGFHRYVSCGRSVGIQIEDYIEYFGKDPEVKVILAYIEGLEDGRRFIDKVKEVSQKKPVVVLKPGKSEVTERAIRSHSGALSGSYQTYGEAFKKAGALRVDNAEELLDVATGLLSQPLPKGRNVAIVTPGGSYGVMCADCCAPLNLKVVDLPKDVIIEFNKMFPPRWSHENPIDPAGDRNFVAYIKAVERVLELKEVDSLIFMGFGGFSGIMECNSSIVKGMTRFMPEIVTAVLSEVDLGRLDIQQFLHVGGTVVKNLIKKLIDRMVGGGKNIKEEPVTGLMDFIFEKSDIAGMISPFLSIIAPFISAGDKKSAEDFSPLILPKIESNKADMISIAEDVISNIPSAIRSFFISWQIDPSTIFQVIDSVLGVIVFHWIKTYKKPIITTTFSEATTRLMTLERGFYFAYPSPERATKVLAKLVEYNEYLDKECVPN</sequence>
<protein>
    <recommendedName>
        <fullName evidence="2">acetate--CoA ligase (ADP-forming)</fullName>
        <ecNumber evidence="2">6.2.1.13</ecNumber>
    </recommendedName>
</protein>
<accession>A0A520KXF7</accession>
<reference evidence="7 8" key="1">
    <citation type="journal article" date="2019" name="Nat. Microbiol.">
        <title>Wide diversity of methane and short-chain alkane metabolisms in uncultured archaea.</title>
        <authorList>
            <person name="Borrel G."/>
            <person name="Adam P.S."/>
            <person name="McKay L.J."/>
            <person name="Chen L.X."/>
            <person name="Sierra-Garcia I.N."/>
            <person name="Sieber C.M."/>
            <person name="Letourneur Q."/>
            <person name="Ghozlane A."/>
            <person name="Andersen G.L."/>
            <person name="Li W.J."/>
            <person name="Hallam S.J."/>
            <person name="Muyzer G."/>
            <person name="de Oliveira V.M."/>
            <person name="Inskeep W.P."/>
            <person name="Banfield J.F."/>
            <person name="Gribaldo S."/>
        </authorList>
    </citation>
    <scope>NUCLEOTIDE SEQUENCE [LARGE SCALE GENOMIC DNA]</scope>
    <source>
        <strain evidence="7">NM1b</strain>
    </source>
</reference>
<dbReference type="InterPro" id="IPR016102">
    <property type="entry name" value="Succinyl-CoA_synth-like"/>
</dbReference>
<dbReference type="InterPro" id="IPR051538">
    <property type="entry name" value="Acyl-CoA_Synth/Transferase"/>
</dbReference>
<dbReference type="Pfam" id="PF13607">
    <property type="entry name" value="Succ_CoA_lig"/>
    <property type="match status" value="1"/>
</dbReference>
<dbReference type="Proteomes" id="UP000320766">
    <property type="component" value="Unassembled WGS sequence"/>
</dbReference>
<dbReference type="InterPro" id="IPR003781">
    <property type="entry name" value="CoA-bd"/>
</dbReference>
<name>A0A520KXF7_9EURY</name>
<keyword evidence="4" id="KW-0547">Nucleotide-binding</keyword>
<dbReference type="GO" id="GO:0043758">
    <property type="term" value="F:acetate-CoA ligase (ADP-forming) activity"/>
    <property type="evidence" value="ECO:0007669"/>
    <property type="project" value="UniProtKB-EC"/>
</dbReference>
<dbReference type="Pfam" id="PF19045">
    <property type="entry name" value="Ligase_CoA_2"/>
    <property type="match status" value="1"/>
</dbReference>
<dbReference type="PANTHER" id="PTHR43334">
    <property type="entry name" value="ACETATE--COA LIGASE [ADP-FORMING]"/>
    <property type="match status" value="1"/>
</dbReference>
<gene>
    <name evidence="7" type="ORF">EF807_03125</name>
</gene>
<dbReference type="Gene3D" id="3.40.50.720">
    <property type="entry name" value="NAD(P)-binding Rossmann-like Domain"/>
    <property type="match status" value="1"/>
</dbReference>
<dbReference type="AlphaFoldDB" id="A0A520KXF7"/>
<comment type="caution">
    <text evidence="7">The sequence shown here is derived from an EMBL/GenBank/DDBJ whole genome shotgun (WGS) entry which is preliminary data.</text>
</comment>
<evidence type="ECO:0000256" key="2">
    <source>
        <dbReference type="ARBA" id="ARBA00012957"/>
    </source>
</evidence>
<keyword evidence="3" id="KW-0436">Ligase</keyword>
<evidence type="ECO:0000259" key="6">
    <source>
        <dbReference type="SMART" id="SM00881"/>
    </source>
</evidence>
<dbReference type="SUPFAM" id="SSF51735">
    <property type="entry name" value="NAD(P)-binding Rossmann-fold domains"/>
    <property type="match status" value="1"/>
</dbReference>
<comment type="catalytic activity">
    <reaction evidence="1">
        <text>acetate + ATP + CoA = acetyl-CoA + ADP + phosphate</text>
        <dbReference type="Rhea" id="RHEA:15081"/>
        <dbReference type="ChEBI" id="CHEBI:30089"/>
        <dbReference type="ChEBI" id="CHEBI:30616"/>
        <dbReference type="ChEBI" id="CHEBI:43474"/>
        <dbReference type="ChEBI" id="CHEBI:57287"/>
        <dbReference type="ChEBI" id="CHEBI:57288"/>
        <dbReference type="ChEBI" id="CHEBI:456216"/>
        <dbReference type="EC" id="6.2.1.13"/>
    </reaction>
</comment>
<evidence type="ECO:0000256" key="5">
    <source>
        <dbReference type="ARBA" id="ARBA00022840"/>
    </source>
</evidence>
<dbReference type="Gene3D" id="3.40.50.261">
    <property type="entry name" value="Succinyl-CoA synthetase domains"/>
    <property type="match status" value="2"/>
</dbReference>
<keyword evidence="5" id="KW-0067">ATP-binding</keyword>